<gene>
    <name evidence="1" type="ORF">KDK_36530</name>
</gene>
<accession>A0A402AL72</accession>
<name>A0A402AL72_9CHLR</name>
<sequence length="80" mass="9222">MRLATIARAYLRQGGLSYAQRDDFFGEFFASDILDLLIEQDEVEALASTVRLLRRYQVDISVSNIIHDMKEAEAQHEHSH</sequence>
<reference evidence="2" key="1">
    <citation type="submission" date="2018-12" db="EMBL/GenBank/DDBJ databases">
        <title>Tengunoibacter tsumagoiensis gen. nov., sp. nov., Dictyobacter kobayashii sp. nov., D. alpinus sp. nov., and D. joshuensis sp. nov. and description of Dictyobacteraceae fam. nov. within the order Ktedonobacterales isolated from Tengu-no-mugimeshi.</title>
        <authorList>
            <person name="Wang C.M."/>
            <person name="Zheng Y."/>
            <person name="Sakai Y."/>
            <person name="Toyoda A."/>
            <person name="Minakuchi Y."/>
            <person name="Abe K."/>
            <person name="Yokota A."/>
            <person name="Yabe S."/>
        </authorList>
    </citation>
    <scope>NUCLEOTIDE SEQUENCE [LARGE SCALE GENOMIC DNA]</scope>
    <source>
        <strain evidence="2">Uno11</strain>
    </source>
</reference>
<comment type="caution">
    <text evidence="1">The sequence shown here is derived from an EMBL/GenBank/DDBJ whole genome shotgun (WGS) entry which is preliminary data.</text>
</comment>
<dbReference type="AlphaFoldDB" id="A0A402AL72"/>
<proteinExistence type="predicted"/>
<dbReference type="RefSeq" id="WP_126551652.1">
    <property type="nucleotide sequence ID" value="NZ_BIFS01000001.1"/>
</dbReference>
<dbReference type="Proteomes" id="UP000287188">
    <property type="component" value="Unassembled WGS sequence"/>
</dbReference>
<evidence type="ECO:0000313" key="2">
    <source>
        <dbReference type="Proteomes" id="UP000287188"/>
    </source>
</evidence>
<evidence type="ECO:0000313" key="1">
    <source>
        <dbReference type="EMBL" id="GCE19853.1"/>
    </source>
</evidence>
<keyword evidence="2" id="KW-1185">Reference proteome</keyword>
<dbReference type="EMBL" id="BIFS01000001">
    <property type="protein sequence ID" value="GCE19853.1"/>
    <property type="molecule type" value="Genomic_DNA"/>
</dbReference>
<protein>
    <submittedName>
        <fullName evidence="1">Uncharacterized protein</fullName>
    </submittedName>
</protein>
<organism evidence="1 2">
    <name type="scientific">Dictyobacter kobayashii</name>
    <dbReference type="NCBI Taxonomy" id="2014872"/>
    <lineage>
        <taxon>Bacteria</taxon>
        <taxon>Bacillati</taxon>
        <taxon>Chloroflexota</taxon>
        <taxon>Ktedonobacteria</taxon>
        <taxon>Ktedonobacterales</taxon>
        <taxon>Dictyobacteraceae</taxon>
        <taxon>Dictyobacter</taxon>
    </lineage>
</organism>